<reference evidence="1" key="1">
    <citation type="submission" date="2023-03" db="EMBL/GenBank/DDBJ databases">
        <title>Massive genome expansion in bonnet fungi (Mycena s.s.) driven by repeated elements and novel gene families across ecological guilds.</title>
        <authorList>
            <consortium name="Lawrence Berkeley National Laboratory"/>
            <person name="Harder C.B."/>
            <person name="Miyauchi S."/>
            <person name="Viragh M."/>
            <person name="Kuo A."/>
            <person name="Thoen E."/>
            <person name="Andreopoulos B."/>
            <person name="Lu D."/>
            <person name="Skrede I."/>
            <person name="Drula E."/>
            <person name="Henrissat B."/>
            <person name="Morin E."/>
            <person name="Kohler A."/>
            <person name="Barry K."/>
            <person name="LaButti K."/>
            <person name="Morin E."/>
            <person name="Salamov A."/>
            <person name="Lipzen A."/>
            <person name="Mereny Z."/>
            <person name="Hegedus B."/>
            <person name="Baldrian P."/>
            <person name="Stursova M."/>
            <person name="Weitz H."/>
            <person name="Taylor A."/>
            <person name="Grigoriev I.V."/>
            <person name="Nagy L.G."/>
            <person name="Martin F."/>
            <person name="Kauserud H."/>
        </authorList>
    </citation>
    <scope>NUCLEOTIDE SEQUENCE</scope>
    <source>
        <strain evidence="1">CBHHK002</strain>
    </source>
</reference>
<evidence type="ECO:0000313" key="1">
    <source>
        <dbReference type="EMBL" id="KAJ7327497.1"/>
    </source>
</evidence>
<comment type="caution">
    <text evidence="1">The sequence shown here is derived from an EMBL/GenBank/DDBJ whole genome shotgun (WGS) entry which is preliminary data.</text>
</comment>
<dbReference type="Proteomes" id="UP001218218">
    <property type="component" value="Unassembled WGS sequence"/>
</dbReference>
<dbReference type="EMBL" id="JARIHO010000041">
    <property type="protein sequence ID" value="KAJ7327497.1"/>
    <property type="molecule type" value="Genomic_DNA"/>
</dbReference>
<accession>A0AAD6ZKI7</accession>
<gene>
    <name evidence="1" type="ORF">DFH08DRAFT_1084693</name>
</gene>
<proteinExistence type="predicted"/>
<dbReference type="AlphaFoldDB" id="A0AAD6ZKI7"/>
<organism evidence="1 2">
    <name type="scientific">Mycena albidolilacea</name>
    <dbReference type="NCBI Taxonomy" id="1033008"/>
    <lineage>
        <taxon>Eukaryota</taxon>
        <taxon>Fungi</taxon>
        <taxon>Dikarya</taxon>
        <taxon>Basidiomycota</taxon>
        <taxon>Agaricomycotina</taxon>
        <taxon>Agaricomycetes</taxon>
        <taxon>Agaricomycetidae</taxon>
        <taxon>Agaricales</taxon>
        <taxon>Marasmiineae</taxon>
        <taxon>Mycenaceae</taxon>
        <taxon>Mycena</taxon>
    </lineage>
</organism>
<protein>
    <submittedName>
        <fullName evidence="1">Uncharacterized protein</fullName>
    </submittedName>
</protein>
<name>A0AAD6ZKI7_9AGAR</name>
<keyword evidence="2" id="KW-1185">Reference proteome</keyword>
<sequence length="345" mass="37861">MRKRQQLLFNRIGGRTLLAIPVSIPPLRSPPALFHGHEGHDGDVCRPFVSGFDNDPVVSSAELLTLLWQTGGFRFLISCLRPYRYAPSIPSYFRQRACVAAAFCGSSSQAAFLSARSFALALAFLLYPARPVPCASLALGVLPLLRRLSSSLSLSSLHRAGSVKRERSTTTNRLIFRDSAFVPHDGDGDQWRRPQLEHKPAFTGHAPSRMQRVRGLDPRPPRPFGVHARTCCLTPNLKGFRLRRTMQHGEGVCGGRAWMTCLVCFPASNTASLWIANALMPLLTSFSYPATDSVEPQLYAMLKAGPGATHTDANGADIGLKKIYYGSPEAMAALWKHTEEETTVS</sequence>
<evidence type="ECO:0000313" key="2">
    <source>
        <dbReference type="Proteomes" id="UP001218218"/>
    </source>
</evidence>